<accession>A0A8S5L8I7</accession>
<proteinExistence type="predicted"/>
<sequence length="68" mass="7563">MKKSCEFCRFAHVSRNQFEVRLDDGTVVTKTGGMKYVCERPGGVKSLSFNTETGDMTCSEYEEVTGNA</sequence>
<reference evidence="1" key="1">
    <citation type="journal article" date="2021" name="Proc. Natl. Acad. Sci. U.S.A.">
        <title>A Catalog of Tens of Thousands of Viruses from Human Metagenomes Reveals Hidden Associations with Chronic Diseases.</title>
        <authorList>
            <person name="Tisza M.J."/>
            <person name="Buck C.B."/>
        </authorList>
    </citation>
    <scope>NUCLEOTIDE SEQUENCE</scope>
    <source>
        <strain evidence="1">CtjfQ5</strain>
    </source>
</reference>
<evidence type="ECO:0000313" key="1">
    <source>
        <dbReference type="EMBL" id="DAD66228.1"/>
    </source>
</evidence>
<organism evidence="1">
    <name type="scientific">Siphoviridae sp. ctjfQ5</name>
    <dbReference type="NCBI Taxonomy" id="2823594"/>
    <lineage>
        <taxon>Viruses</taxon>
        <taxon>Duplodnaviria</taxon>
        <taxon>Heunggongvirae</taxon>
        <taxon>Uroviricota</taxon>
        <taxon>Caudoviricetes</taxon>
    </lineage>
</organism>
<protein>
    <submittedName>
        <fullName evidence="1">Uncharacterized protein</fullName>
    </submittedName>
</protein>
<dbReference type="EMBL" id="BK014655">
    <property type="protein sequence ID" value="DAD66228.1"/>
    <property type="molecule type" value="Genomic_DNA"/>
</dbReference>
<name>A0A8S5L8I7_9CAUD</name>